<accession>A0A927F4U3</accession>
<dbReference type="PANTHER" id="PTHR45527:SF1">
    <property type="entry name" value="FATTY ACID SYNTHASE"/>
    <property type="match status" value="1"/>
</dbReference>
<protein>
    <submittedName>
        <fullName evidence="3">Amino acid adenylation domain-containing protein</fullName>
    </submittedName>
</protein>
<feature type="domain" description="AMP-binding enzyme C-terminal" evidence="2">
    <location>
        <begin position="399"/>
        <end position="473"/>
    </location>
</feature>
<dbReference type="GO" id="GO:0043041">
    <property type="term" value="P:amino acid activation for nonribosomal peptide biosynthetic process"/>
    <property type="evidence" value="ECO:0007669"/>
    <property type="project" value="TreeGrafter"/>
</dbReference>
<feature type="domain" description="AMP-dependent synthetase/ligase" evidence="1">
    <location>
        <begin position="8"/>
        <end position="355"/>
    </location>
</feature>
<dbReference type="AlphaFoldDB" id="A0A927F4U3"/>
<dbReference type="Proteomes" id="UP000632289">
    <property type="component" value="Unassembled WGS sequence"/>
</dbReference>
<dbReference type="InterPro" id="IPR042099">
    <property type="entry name" value="ANL_N_sf"/>
</dbReference>
<evidence type="ECO:0000259" key="1">
    <source>
        <dbReference type="Pfam" id="PF00501"/>
    </source>
</evidence>
<reference evidence="3" key="1">
    <citation type="submission" date="2020-09" db="EMBL/GenBank/DDBJ databases">
        <title>Secondary metabolite and genome analysis of marine Streptomyces chumphonensis KK1-2T.</title>
        <authorList>
            <person name="Phongsopitanun W."/>
            <person name="Kanchanasin P."/>
            <person name="Pittayakhajonwut P."/>
            <person name="Suwanborirux K."/>
            <person name="Tanasupawat S."/>
        </authorList>
    </citation>
    <scope>NUCLEOTIDE SEQUENCE</scope>
    <source>
        <strain evidence="3">KK1-2</strain>
    </source>
</reference>
<dbReference type="GO" id="GO:0005737">
    <property type="term" value="C:cytoplasm"/>
    <property type="evidence" value="ECO:0007669"/>
    <property type="project" value="TreeGrafter"/>
</dbReference>
<dbReference type="InterPro" id="IPR010071">
    <property type="entry name" value="AA_adenyl_dom"/>
</dbReference>
<dbReference type="PANTHER" id="PTHR45527">
    <property type="entry name" value="NONRIBOSOMAL PEPTIDE SYNTHETASE"/>
    <property type="match status" value="1"/>
</dbReference>
<dbReference type="GO" id="GO:0044550">
    <property type="term" value="P:secondary metabolite biosynthetic process"/>
    <property type="evidence" value="ECO:0007669"/>
    <property type="project" value="TreeGrafter"/>
</dbReference>
<dbReference type="PRINTS" id="PR00154">
    <property type="entry name" value="AMPBINDING"/>
</dbReference>
<dbReference type="Pfam" id="PF00501">
    <property type="entry name" value="AMP-binding"/>
    <property type="match status" value="1"/>
</dbReference>
<sequence length="488" mass="52542">MTLHALLTASARRNPEAVAVHGPEGPVRYGALDALADRFAAALTARGVRPGDRVVLWSHKGVRTIALMQAALRTGAVYVPVTGSNPPARLARITASARPALVVADEEAARRPRPDGDDTPLVTFSELLAEAREGARVTPYDAGPDEPAYILYTSGSTGEPKGVCISHRNALAFVEWAVAELALGADDRLSQHAPFTFDLSVFDLYGAFAAGASVHLVPQEMAYAPAQLVRFLHEREITVWYSVPSALSLMIREGGLLEGEPPAALRACLFAGEPFAPHHVRELRAGWPKVRLLNWYGPTETNVCTSYEVTDADLERTGALPIGAACSGDEVLLDPPGAEEGEVVVSGPTVMLGYWGREPHRGLYRTGDLARRDADGQLSYVGRRDQMVKIRGHRIELGEIEAAVGSLDTVADVAVLVVGVGLEAELHAVVVPAPGERPSLLHVKRCCAERLPTYMIIDRLHLQEDLPRTANGKLDRPLMTTQIESGEL</sequence>
<name>A0A927F4U3_9ACTN</name>
<comment type="caution">
    <text evidence="3">The sequence shown here is derived from an EMBL/GenBank/DDBJ whole genome shotgun (WGS) entry which is preliminary data.</text>
</comment>
<evidence type="ECO:0000259" key="2">
    <source>
        <dbReference type="Pfam" id="PF13193"/>
    </source>
</evidence>
<dbReference type="InterPro" id="IPR020459">
    <property type="entry name" value="AMP-binding"/>
</dbReference>
<dbReference type="RefSeq" id="WP_191212094.1">
    <property type="nucleotide sequence ID" value="NZ_BAABKL010000001.1"/>
</dbReference>
<dbReference type="EMBL" id="JACXYU010000020">
    <property type="protein sequence ID" value="MBD3934797.1"/>
    <property type="molecule type" value="Genomic_DNA"/>
</dbReference>
<proteinExistence type="predicted"/>
<dbReference type="InterPro" id="IPR045851">
    <property type="entry name" value="AMP-bd_C_sf"/>
</dbReference>
<dbReference type="GO" id="GO:0031177">
    <property type="term" value="F:phosphopantetheine binding"/>
    <property type="evidence" value="ECO:0007669"/>
    <property type="project" value="TreeGrafter"/>
</dbReference>
<dbReference type="InterPro" id="IPR025110">
    <property type="entry name" value="AMP-bd_C"/>
</dbReference>
<dbReference type="Pfam" id="PF13193">
    <property type="entry name" value="AMP-binding_C"/>
    <property type="match status" value="1"/>
</dbReference>
<evidence type="ECO:0000313" key="4">
    <source>
        <dbReference type="Proteomes" id="UP000632289"/>
    </source>
</evidence>
<dbReference type="PROSITE" id="PS00455">
    <property type="entry name" value="AMP_BINDING"/>
    <property type="match status" value="1"/>
</dbReference>
<dbReference type="Gene3D" id="3.30.300.30">
    <property type="match status" value="1"/>
</dbReference>
<dbReference type="InterPro" id="IPR000873">
    <property type="entry name" value="AMP-dep_synth/lig_dom"/>
</dbReference>
<organism evidence="3 4">
    <name type="scientific">Streptomyces chumphonensis</name>
    <dbReference type="NCBI Taxonomy" id="1214925"/>
    <lineage>
        <taxon>Bacteria</taxon>
        <taxon>Bacillati</taxon>
        <taxon>Actinomycetota</taxon>
        <taxon>Actinomycetes</taxon>
        <taxon>Kitasatosporales</taxon>
        <taxon>Streptomycetaceae</taxon>
        <taxon>Streptomyces</taxon>
    </lineage>
</organism>
<dbReference type="SUPFAM" id="SSF56801">
    <property type="entry name" value="Acetyl-CoA synthetase-like"/>
    <property type="match status" value="1"/>
</dbReference>
<evidence type="ECO:0000313" key="3">
    <source>
        <dbReference type="EMBL" id="MBD3934797.1"/>
    </source>
</evidence>
<dbReference type="NCBIfam" id="TIGR01733">
    <property type="entry name" value="AA-adenyl-dom"/>
    <property type="match status" value="1"/>
</dbReference>
<dbReference type="Gene3D" id="3.40.50.12780">
    <property type="entry name" value="N-terminal domain of ligase-like"/>
    <property type="match status" value="1"/>
</dbReference>
<keyword evidence="4" id="KW-1185">Reference proteome</keyword>
<dbReference type="InterPro" id="IPR020845">
    <property type="entry name" value="AMP-binding_CS"/>
</dbReference>
<gene>
    <name evidence="3" type="ORF">IF129_24940</name>
</gene>